<dbReference type="GO" id="GO:0003712">
    <property type="term" value="F:transcription coregulator activity"/>
    <property type="evidence" value="ECO:0007669"/>
    <property type="project" value="InterPro"/>
</dbReference>
<evidence type="ECO:0000256" key="7">
    <source>
        <dbReference type="RuleBase" id="RU364059"/>
    </source>
</evidence>
<feature type="domain" description="Mediator complex subunit Med1" evidence="9">
    <location>
        <begin position="134"/>
        <end position="542"/>
    </location>
</feature>
<proteinExistence type="inferred from homology"/>
<dbReference type="OrthoDB" id="5310959at2759"/>
<evidence type="ECO:0000256" key="5">
    <source>
        <dbReference type="ARBA" id="ARBA00023163"/>
    </source>
</evidence>
<evidence type="ECO:0000256" key="2">
    <source>
        <dbReference type="ARBA" id="ARBA00006210"/>
    </source>
</evidence>
<reference evidence="10" key="1">
    <citation type="journal article" date="2020" name="Stud. Mycol.">
        <title>101 Dothideomycetes genomes: a test case for predicting lifestyles and emergence of pathogens.</title>
        <authorList>
            <person name="Haridas S."/>
            <person name="Albert R."/>
            <person name="Binder M."/>
            <person name="Bloem J."/>
            <person name="Labutti K."/>
            <person name="Salamov A."/>
            <person name="Andreopoulos B."/>
            <person name="Baker S."/>
            <person name="Barry K."/>
            <person name="Bills G."/>
            <person name="Bluhm B."/>
            <person name="Cannon C."/>
            <person name="Castanera R."/>
            <person name="Culley D."/>
            <person name="Daum C."/>
            <person name="Ezra D."/>
            <person name="Gonzalez J."/>
            <person name="Henrissat B."/>
            <person name="Kuo A."/>
            <person name="Liang C."/>
            <person name="Lipzen A."/>
            <person name="Lutzoni F."/>
            <person name="Magnuson J."/>
            <person name="Mondo S."/>
            <person name="Nolan M."/>
            <person name="Ohm R."/>
            <person name="Pangilinan J."/>
            <person name="Park H.-J."/>
            <person name="Ramirez L."/>
            <person name="Alfaro M."/>
            <person name="Sun H."/>
            <person name="Tritt A."/>
            <person name="Yoshinaga Y."/>
            <person name="Zwiers L.-H."/>
            <person name="Turgeon B."/>
            <person name="Goodwin S."/>
            <person name="Spatafora J."/>
            <person name="Crous P."/>
            <person name="Grigoriev I."/>
        </authorList>
    </citation>
    <scope>NUCLEOTIDE SEQUENCE</scope>
    <source>
        <strain evidence="10">CBS 113389</strain>
    </source>
</reference>
<dbReference type="RefSeq" id="XP_033589202.1">
    <property type="nucleotide sequence ID" value="XM_033735498.1"/>
</dbReference>
<protein>
    <recommendedName>
        <fullName evidence="7">Mediator of RNA polymerase II transcription subunit 1</fullName>
    </recommendedName>
    <alternativeName>
        <fullName evidence="7">Mediator complex subunit 1</fullName>
    </alternativeName>
</protein>
<accession>A0A6A6PRL5</accession>
<keyword evidence="5 7" id="KW-0804">Transcription</keyword>
<dbReference type="GO" id="GO:0016592">
    <property type="term" value="C:mediator complex"/>
    <property type="evidence" value="ECO:0007669"/>
    <property type="project" value="InterPro"/>
</dbReference>
<sequence>MATPTPPQPSKRPSGSVSTPSHLHHASSPVAQNRQAGSKTPVNHPTTGSTGSKTLAGTPMVHNLSSSGFTSSPTAAMLSFNTPGGLEGHTPAGLNMSTPRVGGVGMMPTLSDLGLYPSGGRRNEDDERRAKMRKVLQTIGRPKGRVSEEGIARLARRVGFQSDIDAEKLTLEEKERRVGNRPFSTAGAHIAIDLNLRNHVPQSVSVEFGTEVPALTDQQSRAAEVLWEDLQVPDGLPLEARLDRFAINLERLARLDRLSVGGVNCFEAITGIYSSLRRLYEHEVQKLKASNPDGTSSNADDIAAEVACQKSGKPVMHERGKIGLEIQYWHQGRRMGWKDGSSNADIFALRIEAEPSLAGLYPSLRVSDAWLPASLEVSDFDAMDTIPWQDPAPTFLAANEGATTMAVDGQPKLPDLRFTAKLDPPIVLPYQVALNVLSSLGASPPEILVIPAQYPALLLDATRDGRPSPSALGFTTTAEHVVLSQRDGVESTVTHEYTLHSAKPDYGLKLYELPFSHPRQLIELLPTLRQWASLGSLIAATFTGSKHSKTDARKTNGLTLQDLLADHETASVRDKVPINIALSTLLLPTLNITFPTNDGGRVGSVNVQVLPNSEIAVTNHDAVMLANNSDSQEQARKLAKALDVCGGLGGWIEWMRTRG</sequence>
<keyword evidence="4 7" id="KW-0010">Activator</keyword>
<feature type="compositionally biased region" description="Polar residues" evidence="8">
    <location>
        <begin position="11"/>
        <end position="21"/>
    </location>
</feature>
<feature type="region of interest" description="Disordered" evidence="8">
    <location>
        <begin position="1"/>
        <end position="68"/>
    </location>
</feature>
<evidence type="ECO:0000313" key="11">
    <source>
        <dbReference type="Proteomes" id="UP000799767"/>
    </source>
</evidence>
<dbReference type="Proteomes" id="UP000799767">
    <property type="component" value="Unassembled WGS sequence"/>
</dbReference>
<evidence type="ECO:0000256" key="3">
    <source>
        <dbReference type="ARBA" id="ARBA00023015"/>
    </source>
</evidence>
<evidence type="ECO:0000256" key="8">
    <source>
        <dbReference type="SAM" id="MobiDB-lite"/>
    </source>
</evidence>
<dbReference type="AlphaFoldDB" id="A0A6A6PRL5"/>
<evidence type="ECO:0000256" key="1">
    <source>
        <dbReference type="ARBA" id="ARBA00004123"/>
    </source>
</evidence>
<comment type="subcellular location">
    <subcellularLocation>
        <location evidence="1 7">Nucleus</location>
    </subcellularLocation>
</comment>
<dbReference type="Pfam" id="PF10744">
    <property type="entry name" value="Med1"/>
    <property type="match status" value="1"/>
</dbReference>
<keyword evidence="3 7" id="KW-0805">Transcription regulation</keyword>
<organism evidence="10 11">
    <name type="scientific">Neohortaea acidophila</name>
    <dbReference type="NCBI Taxonomy" id="245834"/>
    <lineage>
        <taxon>Eukaryota</taxon>
        <taxon>Fungi</taxon>
        <taxon>Dikarya</taxon>
        <taxon>Ascomycota</taxon>
        <taxon>Pezizomycotina</taxon>
        <taxon>Dothideomycetes</taxon>
        <taxon>Dothideomycetidae</taxon>
        <taxon>Mycosphaerellales</taxon>
        <taxon>Teratosphaeriaceae</taxon>
        <taxon>Neohortaea</taxon>
    </lineage>
</organism>
<comment type="function">
    <text evidence="7">Component of the Mediator complex, a coactivator involved in the regulated transcription of nearly all RNA polymerase II-dependent genes. Mediator functions as a bridge to convey information from gene-specific regulatory proteins to the basal RNA polymerase II transcription machinery. Mediator is recruited to promoters by direct interactions with regulatory proteins and serves as a scaffold for the assembly of a functional preinitiation complex with RNA polymerase II and the general transcription factors.</text>
</comment>
<gene>
    <name evidence="10" type="ORF">BDY17DRAFT_311079</name>
</gene>
<name>A0A6A6PRL5_9PEZI</name>
<evidence type="ECO:0000256" key="6">
    <source>
        <dbReference type="ARBA" id="ARBA00023242"/>
    </source>
</evidence>
<keyword evidence="11" id="KW-1185">Reference proteome</keyword>
<evidence type="ECO:0000259" key="9">
    <source>
        <dbReference type="Pfam" id="PF10744"/>
    </source>
</evidence>
<evidence type="ECO:0000313" key="10">
    <source>
        <dbReference type="EMBL" id="KAF2482632.1"/>
    </source>
</evidence>
<evidence type="ECO:0000256" key="4">
    <source>
        <dbReference type="ARBA" id="ARBA00023159"/>
    </source>
</evidence>
<dbReference type="PANTHER" id="PTHR35041:SF4">
    <property type="entry name" value="MEDIATOR OF RNA POLYMERASE II TRANSCRIPTION SUBUNIT 1"/>
    <property type="match status" value="1"/>
</dbReference>
<dbReference type="GO" id="GO:0045944">
    <property type="term" value="P:positive regulation of transcription by RNA polymerase II"/>
    <property type="evidence" value="ECO:0007669"/>
    <property type="project" value="UniProtKB-ARBA"/>
</dbReference>
<dbReference type="EMBL" id="MU001636">
    <property type="protein sequence ID" value="KAF2482632.1"/>
    <property type="molecule type" value="Genomic_DNA"/>
</dbReference>
<dbReference type="PANTHER" id="PTHR35041">
    <property type="entry name" value="MEDIATOR OF RNA POLYMERASE II TRANSCRIPTION SUBUNIT 1"/>
    <property type="match status" value="1"/>
</dbReference>
<comment type="similarity">
    <text evidence="2 7">Belongs to the Mediator complex subunit 1 family.</text>
</comment>
<feature type="compositionally biased region" description="Polar residues" evidence="8">
    <location>
        <begin position="29"/>
        <end position="55"/>
    </location>
</feature>
<dbReference type="InterPro" id="IPR019680">
    <property type="entry name" value="Mediator_Med1"/>
</dbReference>
<dbReference type="GeneID" id="54476500"/>
<feature type="compositionally biased region" description="Pro residues" evidence="8">
    <location>
        <begin position="1"/>
        <end position="10"/>
    </location>
</feature>
<keyword evidence="6 7" id="KW-0539">Nucleus</keyword>